<accession>W7IXX6</accession>
<reference evidence="10 11" key="1">
    <citation type="journal article" date="2014" name="Genome Announc.">
        <title>Draft Genome Sequence of the Antitrypanosomally Active Sponge-Associated Bacterium Actinokineospora sp. Strain EG49.</title>
        <authorList>
            <person name="Harjes J."/>
            <person name="Ryu T."/>
            <person name="Abdelmohsen U.R."/>
            <person name="Moitinho-Silva L."/>
            <person name="Horn H."/>
            <person name="Ravasi T."/>
            <person name="Hentschel U."/>
        </authorList>
    </citation>
    <scope>NUCLEOTIDE SEQUENCE [LARGE SCALE GENOMIC DNA]</scope>
    <source>
        <strain evidence="10 11">EG49</strain>
    </source>
</reference>
<dbReference type="GO" id="GO:0004425">
    <property type="term" value="F:indole-3-glycerol-phosphate synthase activity"/>
    <property type="evidence" value="ECO:0007669"/>
    <property type="project" value="UniProtKB-EC"/>
</dbReference>
<dbReference type="InterPro" id="IPR013785">
    <property type="entry name" value="Aldolase_TIM"/>
</dbReference>
<evidence type="ECO:0000256" key="4">
    <source>
        <dbReference type="ARBA" id="ARBA00022605"/>
    </source>
</evidence>
<name>W7IXX6_9PSEU</name>
<evidence type="ECO:0000256" key="5">
    <source>
        <dbReference type="ARBA" id="ARBA00022793"/>
    </source>
</evidence>
<evidence type="ECO:0000256" key="7">
    <source>
        <dbReference type="ARBA" id="ARBA00023141"/>
    </source>
</evidence>
<dbReference type="InterPro" id="IPR013798">
    <property type="entry name" value="Indole-3-glycerol_P_synth_dom"/>
</dbReference>
<evidence type="ECO:0000256" key="3">
    <source>
        <dbReference type="ARBA" id="ARBA00012362"/>
    </source>
</evidence>
<protein>
    <recommendedName>
        <fullName evidence="3">indole-3-glycerol-phosphate synthase</fullName>
        <ecNumber evidence="3">4.1.1.48</ecNumber>
    </recommendedName>
</protein>
<dbReference type="PANTHER" id="PTHR22854:SF2">
    <property type="entry name" value="INDOLE-3-GLYCEROL-PHOSPHATE SYNTHASE"/>
    <property type="match status" value="1"/>
</dbReference>
<dbReference type="UniPathway" id="UPA00035">
    <property type="reaction ID" value="UER00043"/>
</dbReference>
<keyword evidence="8 10" id="KW-0456">Lyase</keyword>
<keyword evidence="5" id="KW-0210">Decarboxylase</keyword>
<dbReference type="STRING" id="909613.UO65_3402"/>
<dbReference type="PATRIC" id="fig|909613.9.peg.3403"/>
<dbReference type="InterPro" id="IPR011060">
    <property type="entry name" value="RibuloseP-bd_barrel"/>
</dbReference>
<keyword evidence="6" id="KW-0822">Tryptophan biosynthesis</keyword>
<comment type="catalytic activity">
    <reaction evidence="1">
        <text>1-(2-carboxyphenylamino)-1-deoxy-D-ribulose 5-phosphate + H(+) = (1S,2R)-1-C-(indol-3-yl)glycerol 3-phosphate + CO2 + H2O</text>
        <dbReference type="Rhea" id="RHEA:23476"/>
        <dbReference type="ChEBI" id="CHEBI:15377"/>
        <dbReference type="ChEBI" id="CHEBI:15378"/>
        <dbReference type="ChEBI" id="CHEBI:16526"/>
        <dbReference type="ChEBI" id="CHEBI:58613"/>
        <dbReference type="ChEBI" id="CHEBI:58866"/>
        <dbReference type="EC" id="4.1.1.48"/>
    </reaction>
</comment>
<dbReference type="Proteomes" id="UP000019277">
    <property type="component" value="Unassembled WGS sequence"/>
</dbReference>
<dbReference type="GO" id="GO:0000162">
    <property type="term" value="P:L-tryptophan biosynthetic process"/>
    <property type="evidence" value="ECO:0007669"/>
    <property type="project" value="UniProtKB-UniPathway"/>
</dbReference>
<evidence type="ECO:0000256" key="2">
    <source>
        <dbReference type="ARBA" id="ARBA00004696"/>
    </source>
</evidence>
<evidence type="ECO:0000313" key="10">
    <source>
        <dbReference type="EMBL" id="EWC61346.1"/>
    </source>
</evidence>
<dbReference type="InterPro" id="IPR045186">
    <property type="entry name" value="Indole-3-glycerol_P_synth"/>
</dbReference>
<dbReference type="EMBL" id="AYXG01000118">
    <property type="protein sequence ID" value="EWC61346.1"/>
    <property type="molecule type" value="Genomic_DNA"/>
</dbReference>
<sequence length="240" mass="24857">MSAFVDSLLAGRPLIMEVKRKSPHGEDLMAGRPVAEVVASYAAAGASCVSVVTGRWFGGTPELLAEVAAATTLPVLQKDFLTRRDHLHRARDLGASAVLLTAGLLTRSSLTTLVDGALALGLTPFVEVTTEAEVAALPLAEHCVIAVNNKDIKTGEKDAGDLGRSERMLPHVLAAGTRCPVSASGIADPAVAAHLVRTGYRGLLLGTSLLRAGNVADWVSEFDTALGRVPAAEIPVVVPG</sequence>
<evidence type="ECO:0000259" key="9">
    <source>
        <dbReference type="Pfam" id="PF00218"/>
    </source>
</evidence>
<evidence type="ECO:0000256" key="6">
    <source>
        <dbReference type="ARBA" id="ARBA00022822"/>
    </source>
</evidence>
<gene>
    <name evidence="10" type="ORF">UO65_3402</name>
</gene>
<proteinExistence type="predicted"/>
<dbReference type="RefSeq" id="WP_200873386.1">
    <property type="nucleotide sequence ID" value="NZ_AYXG01000118.1"/>
</dbReference>
<dbReference type="Gene3D" id="3.20.20.70">
    <property type="entry name" value="Aldolase class I"/>
    <property type="match status" value="1"/>
</dbReference>
<keyword evidence="7" id="KW-0057">Aromatic amino acid biosynthesis</keyword>
<evidence type="ECO:0000256" key="1">
    <source>
        <dbReference type="ARBA" id="ARBA00001633"/>
    </source>
</evidence>
<keyword evidence="4" id="KW-0028">Amino-acid biosynthesis</keyword>
<dbReference type="eggNOG" id="COG0134">
    <property type="taxonomic scope" value="Bacteria"/>
</dbReference>
<dbReference type="SUPFAM" id="SSF51366">
    <property type="entry name" value="Ribulose-phoshate binding barrel"/>
    <property type="match status" value="1"/>
</dbReference>
<keyword evidence="11" id="KW-1185">Reference proteome</keyword>
<feature type="domain" description="Indole-3-glycerol phosphate synthase" evidence="9">
    <location>
        <begin position="12"/>
        <end position="220"/>
    </location>
</feature>
<organism evidence="10 11">
    <name type="scientific">Actinokineospora spheciospongiae</name>
    <dbReference type="NCBI Taxonomy" id="909613"/>
    <lineage>
        <taxon>Bacteria</taxon>
        <taxon>Bacillati</taxon>
        <taxon>Actinomycetota</taxon>
        <taxon>Actinomycetes</taxon>
        <taxon>Pseudonocardiales</taxon>
        <taxon>Pseudonocardiaceae</taxon>
        <taxon>Actinokineospora</taxon>
    </lineage>
</organism>
<evidence type="ECO:0000313" key="11">
    <source>
        <dbReference type="Proteomes" id="UP000019277"/>
    </source>
</evidence>
<dbReference type="Pfam" id="PF00218">
    <property type="entry name" value="IGPS"/>
    <property type="match status" value="1"/>
</dbReference>
<comment type="pathway">
    <text evidence="2">Amino-acid biosynthesis; L-tryptophan biosynthesis; L-tryptophan from chorismate: step 4/5.</text>
</comment>
<dbReference type="PANTHER" id="PTHR22854">
    <property type="entry name" value="TRYPTOPHAN BIOSYNTHESIS PROTEIN"/>
    <property type="match status" value="1"/>
</dbReference>
<evidence type="ECO:0000256" key="8">
    <source>
        <dbReference type="ARBA" id="ARBA00023239"/>
    </source>
</evidence>
<comment type="caution">
    <text evidence="10">The sequence shown here is derived from an EMBL/GenBank/DDBJ whole genome shotgun (WGS) entry which is preliminary data.</text>
</comment>
<dbReference type="GO" id="GO:0004640">
    <property type="term" value="F:phosphoribosylanthranilate isomerase activity"/>
    <property type="evidence" value="ECO:0007669"/>
    <property type="project" value="TreeGrafter"/>
</dbReference>
<dbReference type="EC" id="4.1.1.48" evidence="3"/>
<dbReference type="AlphaFoldDB" id="W7IXX6"/>